<dbReference type="PANTHER" id="PTHR30307">
    <property type="entry name" value="S-ADENOSYLMETHIONINE:TRNA RIBOSYLTRANSFERASE-ISOMERASE"/>
    <property type="match status" value="1"/>
</dbReference>
<evidence type="ECO:0008006" key="6">
    <source>
        <dbReference type="Google" id="ProtNLM"/>
    </source>
</evidence>
<keyword evidence="3" id="KW-0949">S-adenosyl-L-methionine</keyword>
<sequence length="142" mass="15478">MKTSEFDYSLPQGLIAQTPLEPRDKSRLMVVRRKDGLIEHGTFARIASHLSDGDVLVLNNSRVLPARLDGRKVDTGGRVEILLLRRSGDGAWEALVKPGRRVKPGTKIIISGEPEHQTKGKVLAEITGLGDGGVKLLKGEFC</sequence>
<dbReference type="GO" id="GO:0008616">
    <property type="term" value="P:tRNA queuosine(34) biosynthetic process"/>
    <property type="evidence" value="ECO:0007669"/>
    <property type="project" value="UniProtKB-KW"/>
</dbReference>
<organism evidence="5">
    <name type="scientific">marine sediment metagenome</name>
    <dbReference type="NCBI Taxonomy" id="412755"/>
    <lineage>
        <taxon>unclassified sequences</taxon>
        <taxon>metagenomes</taxon>
        <taxon>ecological metagenomes</taxon>
    </lineage>
</organism>
<dbReference type="Gene3D" id="3.40.1780.10">
    <property type="entry name" value="QueA-like"/>
    <property type="match status" value="1"/>
</dbReference>
<feature type="non-terminal residue" evidence="5">
    <location>
        <position position="142"/>
    </location>
</feature>
<proteinExistence type="predicted"/>
<keyword evidence="4" id="KW-0671">Queuosine biosynthesis</keyword>
<evidence type="ECO:0000313" key="5">
    <source>
        <dbReference type="EMBL" id="GAI97993.1"/>
    </source>
</evidence>
<name>X1SYK3_9ZZZZ</name>
<dbReference type="PANTHER" id="PTHR30307:SF0">
    <property type="entry name" value="S-ADENOSYLMETHIONINE:TRNA RIBOSYLTRANSFERASE-ISOMERASE"/>
    <property type="match status" value="1"/>
</dbReference>
<keyword evidence="1" id="KW-0963">Cytoplasm</keyword>
<evidence type="ECO:0000256" key="2">
    <source>
        <dbReference type="ARBA" id="ARBA00022679"/>
    </source>
</evidence>
<dbReference type="Pfam" id="PF02547">
    <property type="entry name" value="Queuosine_synth"/>
    <property type="match status" value="1"/>
</dbReference>
<dbReference type="InterPro" id="IPR042119">
    <property type="entry name" value="QueA_dom2"/>
</dbReference>
<protein>
    <recommendedName>
        <fullName evidence="6">S-adenosylmethionine:tRNA ribosyltransferase-isomerase</fullName>
    </recommendedName>
</protein>
<dbReference type="InterPro" id="IPR003699">
    <property type="entry name" value="QueA"/>
</dbReference>
<dbReference type="AlphaFoldDB" id="X1SYK3"/>
<reference evidence="5" key="1">
    <citation type="journal article" date="2014" name="Front. Microbiol.">
        <title>High frequency of phylogenetically diverse reductive dehalogenase-homologous genes in deep subseafloor sedimentary metagenomes.</title>
        <authorList>
            <person name="Kawai M."/>
            <person name="Futagami T."/>
            <person name="Toyoda A."/>
            <person name="Takaki Y."/>
            <person name="Nishi S."/>
            <person name="Hori S."/>
            <person name="Arai W."/>
            <person name="Tsubouchi T."/>
            <person name="Morono Y."/>
            <person name="Uchiyama I."/>
            <person name="Ito T."/>
            <person name="Fujiyama A."/>
            <person name="Inagaki F."/>
            <person name="Takami H."/>
        </authorList>
    </citation>
    <scope>NUCLEOTIDE SEQUENCE</scope>
    <source>
        <strain evidence="5">Expedition CK06-06</strain>
    </source>
</reference>
<dbReference type="SUPFAM" id="SSF111337">
    <property type="entry name" value="QueA-like"/>
    <property type="match status" value="1"/>
</dbReference>
<dbReference type="InterPro" id="IPR036100">
    <property type="entry name" value="QueA_sf"/>
</dbReference>
<evidence type="ECO:0000256" key="4">
    <source>
        <dbReference type="ARBA" id="ARBA00022785"/>
    </source>
</evidence>
<dbReference type="Gene3D" id="2.40.10.240">
    <property type="entry name" value="QueA-like"/>
    <property type="match status" value="1"/>
</dbReference>
<dbReference type="EMBL" id="BARW01015710">
    <property type="protein sequence ID" value="GAI97993.1"/>
    <property type="molecule type" value="Genomic_DNA"/>
</dbReference>
<gene>
    <name evidence="5" type="ORF">S12H4_27510</name>
</gene>
<comment type="caution">
    <text evidence="5">The sequence shown here is derived from an EMBL/GenBank/DDBJ whole genome shotgun (WGS) entry which is preliminary data.</text>
</comment>
<accession>X1SYK3</accession>
<dbReference type="InterPro" id="IPR042118">
    <property type="entry name" value="QueA_dom1"/>
</dbReference>
<evidence type="ECO:0000256" key="1">
    <source>
        <dbReference type="ARBA" id="ARBA00022490"/>
    </source>
</evidence>
<dbReference type="GO" id="GO:0051075">
    <property type="term" value="F:S-adenosylmethionine:tRNA ribosyltransferase-isomerase activity"/>
    <property type="evidence" value="ECO:0007669"/>
    <property type="project" value="TreeGrafter"/>
</dbReference>
<evidence type="ECO:0000256" key="3">
    <source>
        <dbReference type="ARBA" id="ARBA00022691"/>
    </source>
</evidence>
<keyword evidence="2" id="KW-0808">Transferase</keyword>